<feature type="transmembrane region" description="Helical" evidence="4">
    <location>
        <begin position="248"/>
        <end position="267"/>
    </location>
</feature>
<feature type="domain" description="HTH luxR-type" evidence="5">
    <location>
        <begin position="415"/>
        <end position="479"/>
    </location>
</feature>
<feature type="transmembrane region" description="Helical" evidence="4">
    <location>
        <begin position="213"/>
        <end position="236"/>
    </location>
</feature>
<dbReference type="InterPro" id="IPR016032">
    <property type="entry name" value="Sig_transdc_resp-reg_C-effctor"/>
</dbReference>
<feature type="transmembrane region" description="Helical" evidence="4">
    <location>
        <begin position="279"/>
        <end position="298"/>
    </location>
</feature>
<dbReference type="InterPro" id="IPR036388">
    <property type="entry name" value="WH-like_DNA-bd_sf"/>
</dbReference>
<dbReference type="InterPro" id="IPR000792">
    <property type="entry name" value="Tscrpt_reg_LuxR_C"/>
</dbReference>
<feature type="transmembrane region" description="Helical" evidence="4">
    <location>
        <begin position="116"/>
        <end position="135"/>
    </location>
</feature>
<evidence type="ECO:0000313" key="7">
    <source>
        <dbReference type="Proteomes" id="UP001320544"/>
    </source>
</evidence>
<dbReference type="SMART" id="SM00421">
    <property type="entry name" value="HTH_LUXR"/>
    <property type="match status" value="1"/>
</dbReference>
<dbReference type="EMBL" id="AP025564">
    <property type="protein sequence ID" value="BDE95220.1"/>
    <property type="molecule type" value="Genomic_DNA"/>
</dbReference>
<evidence type="ECO:0000256" key="1">
    <source>
        <dbReference type="ARBA" id="ARBA00023015"/>
    </source>
</evidence>
<organism evidence="6 7">
    <name type="scientific">Raoultibacter timonensis</name>
    <dbReference type="NCBI Taxonomy" id="1907662"/>
    <lineage>
        <taxon>Bacteria</taxon>
        <taxon>Bacillati</taxon>
        <taxon>Actinomycetota</taxon>
        <taxon>Coriobacteriia</taxon>
        <taxon>Eggerthellales</taxon>
        <taxon>Eggerthellaceae</taxon>
        <taxon>Raoultibacter</taxon>
    </lineage>
</organism>
<feature type="transmembrane region" description="Helical" evidence="4">
    <location>
        <begin position="367"/>
        <end position="387"/>
    </location>
</feature>
<feature type="transmembrane region" description="Helical" evidence="4">
    <location>
        <begin position="174"/>
        <end position="192"/>
    </location>
</feature>
<dbReference type="CDD" id="cd06170">
    <property type="entry name" value="LuxR_C_like"/>
    <property type="match status" value="1"/>
</dbReference>
<feature type="transmembrane region" description="Helical" evidence="4">
    <location>
        <begin position="304"/>
        <end position="322"/>
    </location>
</feature>
<evidence type="ECO:0000313" key="6">
    <source>
        <dbReference type="EMBL" id="BDE95220.1"/>
    </source>
</evidence>
<reference evidence="6 7" key="1">
    <citation type="submission" date="2022-01" db="EMBL/GenBank/DDBJ databases">
        <title>Novel bile acid biosynthetic pathways are enriched in the microbiome of centenarians.</title>
        <authorList>
            <person name="Sato Y."/>
            <person name="Atarashi K."/>
            <person name="Plichta R.D."/>
            <person name="Arai Y."/>
            <person name="Sasajima S."/>
            <person name="Kearney M.S."/>
            <person name="Suda W."/>
            <person name="Takeshita K."/>
            <person name="Sasaki T."/>
            <person name="Okamoto S."/>
            <person name="Skelly N.A."/>
            <person name="Okamura Y."/>
            <person name="Vlamakis H."/>
            <person name="Li Y."/>
            <person name="Tanoue T."/>
            <person name="Takei H."/>
            <person name="Nittono H."/>
            <person name="Narushima S."/>
            <person name="Irie J."/>
            <person name="Itoh H."/>
            <person name="Moriya K."/>
            <person name="Sugiura Y."/>
            <person name="Suematsu M."/>
            <person name="Moritoki N."/>
            <person name="Shibata S."/>
            <person name="Littman R.D."/>
            <person name="Fischbach A.M."/>
            <person name="Uwamino Y."/>
            <person name="Inoue T."/>
            <person name="Honda A."/>
            <person name="Hattori M."/>
            <person name="Murai T."/>
            <person name="Xavier J.R."/>
            <person name="Hirose N."/>
            <person name="Honda K."/>
        </authorList>
    </citation>
    <scope>NUCLEOTIDE SEQUENCE [LARGE SCALE GENOMIC DNA]</scope>
    <source>
        <strain evidence="6 7">CE91-St30</strain>
    </source>
</reference>
<evidence type="ECO:0000256" key="4">
    <source>
        <dbReference type="SAM" id="Phobius"/>
    </source>
</evidence>
<feature type="transmembrane region" description="Helical" evidence="4">
    <location>
        <begin position="147"/>
        <end position="168"/>
    </location>
</feature>
<dbReference type="RefSeq" id="WP_244411662.1">
    <property type="nucleotide sequence ID" value="NZ_AP025564.1"/>
</dbReference>
<keyword evidence="4" id="KW-0472">Membrane</keyword>
<sequence length="479" mass="51227">MGYVADIAKSLRARDTVFFGGYALYLAFSYMTFHSATVLTSAGPLGYGIEVMFSIGAMGARIVVYLICALVVRRLPKTSNSITALMTIGVAMVGFLVAGMVFQFSSAVSVDMFAPWLLLAGVLLGAGDALITLLWARFSSTLTLRAVYLFVVLCNAVSLVFYFVVTLIPSSAALPVAALLFAFSALFAKKALDARPTVEPEYSGPVFSGAVKGLWHPVLGTVILCFMSGLMLQISGQHEIPLESFQQTSLFTSAIAVVCLILPALLIKKPFNVGRIYSVALPLSAAGFLLLPIIWNAAGGIVNAFAQLGAMVAGIILWCMIADSANDTKLPSTLLFGLALACTNAAQLAGTAIGFLNAETLKQGDLVLTTVALVSVYLLLMAALLLFKDKRLASDDDEPAAQLTPEEALASRCDEIAADHQFTPRETEIFKLLAQGYTMPVISEKLFVSENTVKSHVKSIYQKLGIHVRSELIDLVNRP</sequence>
<keyword evidence="4" id="KW-1133">Transmembrane helix</keyword>
<dbReference type="Proteomes" id="UP001320544">
    <property type="component" value="Chromosome"/>
</dbReference>
<dbReference type="Pfam" id="PF00196">
    <property type="entry name" value="GerE"/>
    <property type="match status" value="1"/>
</dbReference>
<feature type="transmembrane region" description="Helical" evidence="4">
    <location>
        <begin position="334"/>
        <end position="355"/>
    </location>
</feature>
<dbReference type="PANTHER" id="PTHR44688:SF16">
    <property type="entry name" value="DNA-BINDING TRANSCRIPTIONAL ACTIVATOR DEVR_DOSR"/>
    <property type="match status" value="1"/>
</dbReference>
<keyword evidence="4" id="KW-0812">Transmembrane</keyword>
<keyword evidence="7" id="KW-1185">Reference proteome</keyword>
<dbReference type="PROSITE" id="PS50043">
    <property type="entry name" value="HTH_LUXR_2"/>
    <property type="match status" value="1"/>
</dbReference>
<dbReference type="SUPFAM" id="SSF46894">
    <property type="entry name" value="C-terminal effector domain of the bipartite response regulators"/>
    <property type="match status" value="1"/>
</dbReference>
<evidence type="ECO:0000256" key="3">
    <source>
        <dbReference type="ARBA" id="ARBA00023163"/>
    </source>
</evidence>
<dbReference type="PRINTS" id="PR00038">
    <property type="entry name" value="HTHLUXR"/>
</dbReference>
<accession>A0ABN6MB29</accession>
<dbReference type="PANTHER" id="PTHR44688">
    <property type="entry name" value="DNA-BINDING TRANSCRIPTIONAL ACTIVATOR DEVR_DOSR"/>
    <property type="match status" value="1"/>
</dbReference>
<proteinExistence type="predicted"/>
<feature type="transmembrane region" description="Helical" evidence="4">
    <location>
        <begin position="51"/>
        <end position="72"/>
    </location>
</feature>
<keyword evidence="2" id="KW-0238">DNA-binding</keyword>
<evidence type="ECO:0000259" key="5">
    <source>
        <dbReference type="PROSITE" id="PS50043"/>
    </source>
</evidence>
<gene>
    <name evidence="6" type="ORF">CE91St30_05530</name>
</gene>
<feature type="transmembrane region" description="Helical" evidence="4">
    <location>
        <begin position="84"/>
        <end position="104"/>
    </location>
</feature>
<feature type="transmembrane region" description="Helical" evidence="4">
    <location>
        <begin position="17"/>
        <end position="39"/>
    </location>
</feature>
<evidence type="ECO:0000256" key="2">
    <source>
        <dbReference type="ARBA" id="ARBA00023125"/>
    </source>
</evidence>
<keyword evidence="1" id="KW-0805">Transcription regulation</keyword>
<protein>
    <recommendedName>
        <fullName evidence="5">HTH luxR-type domain-containing protein</fullName>
    </recommendedName>
</protein>
<keyword evidence="3" id="KW-0804">Transcription</keyword>
<name>A0ABN6MB29_9ACTN</name>
<dbReference type="Gene3D" id="1.10.10.10">
    <property type="entry name" value="Winged helix-like DNA-binding domain superfamily/Winged helix DNA-binding domain"/>
    <property type="match status" value="1"/>
</dbReference>